<reference evidence="1" key="1">
    <citation type="submission" date="2019-11" db="EMBL/GenBank/DDBJ databases">
        <title>Nori genome reveals adaptations in red seaweeds to the harsh intertidal environment.</title>
        <authorList>
            <person name="Wang D."/>
            <person name="Mao Y."/>
        </authorList>
    </citation>
    <scope>NUCLEOTIDE SEQUENCE</scope>
    <source>
        <tissue evidence="1">Gametophyte</tissue>
    </source>
</reference>
<proteinExistence type="predicted"/>
<organism evidence="1 2">
    <name type="scientific">Pyropia yezoensis</name>
    <name type="common">Susabi-nori</name>
    <name type="synonym">Porphyra yezoensis</name>
    <dbReference type="NCBI Taxonomy" id="2788"/>
    <lineage>
        <taxon>Eukaryota</taxon>
        <taxon>Rhodophyta</taxon>
        <taxon>Bangiophyceae</taxon>
        <taxon>Bangiales</taxon>
        <taxon>Bangiaceae</taxon>
        <taxon>Pyropia</taxon>
    </lineage>
</organism>
<sequence>MLDGVRRPVRVVSFAEPGDLFCPRRTFTPTVTAADADYEHWGSSHGHGDSNARPPDGVRHDMEELMHDMEEVRKAGGETDTKVDLEASINMLDAKFAHLRRSLSGAAAGGDDNHAAVVSAVRADEAQTLAHDLKGMMAHSAGAIGSLEEGVTAMERSLGEVTSLQKRYHEDMTQINHMADTARTALERMQRSSLRDRGSAARAAASMKQLTVTGLPSGAVHSKLLTIVLLEVAALVVLALVKRYQAGKQAASAKRNW</sequence>
<name>A0ACC3CHI0_PYRYE</name>
<dbReference type="Proteomes" id="UP000798662">
    <property type="component" value="Chromosome 3"/>
</dbReference>
<protein>
    <submittedName>
        <fullName evidence="1">Uncharacterized protein</fullName>
    </submittedName>
</protein>
<evidence type="ECO:0000313" key="2">
    <source>
        <dbReference type="Proteomes" id="UP000798662"/>
    </source>
</evidence>
<accession>A0ACC3CHI0</accession>
<dbReference type="EMBL" id="CM020620">
    <property type="protein sequence ID" value="KAK1869642.1"/>
    <property type="molecule type" value="Genomic_DNA"/>
</dbReference>
<evidence type="ECO:0000313" key="1">
    <source>
        <dbReference type="EMBL" id="KAK1869642.1"/>
    </source>
</evidence>
<comment type="caution">
    <text evidence="1">The sequence shown here is derived from an EMBL/GenBank/DDBJ whole genome shotgun (WGS) entry which is preliminary data.</text>
</comment>
<gene>
    <name evidence="1" type="ORF">I4F81_012112</name>
</gene>
<keyword evidence="2" id="KW-1185">Reference proteome</keyword>